<dbReference type="FunFam" id="3.60.40.10:FF:000009">
    <property type="entry name" value="Blast:Protein phosphatase PTC7 homolog"/>
    <property type="match status" value="1"/>
</dbReference>
<dbReference type="STRING" id="7574.A0A1S3JT93"/>
<accession>A0A1S3JT93</accession>
<evidence type="ECO:0000256" key="6">
    <source>
        <dbReference type="ARBA" id="ARBA00022842"/>
    </source>
</evidence>
<dbReference type="PROSITE" id="PS51746">
    <property type="entry name" value="PPM_2"/>
    <property type="match status" value="1"/>
</dbReference>
<comment type="similarity">
    <text evidence="3 10">Belongs to the PP2C family.</text>
</comment>
<evidence type="ECO:0000313" key="12">
    <source>
        <dbReference type="Proteomes" id="UP000085678"/>
    </source>
</evidence>
<evidence type="ECO:0000256" key="5">
    <source>
        <dbReference type="ARBA" id="ARBA00022801"/>
    </source>
</evidence>
<evidence type="ECO:0000256" key="1">
    <source>
        <dbReference type="ARBA" id="ARBA00001936"/>
    </source>
</evidence>
<evidence type="ECO:0000256" key="3">
    <source>
        <dbReference type="ARBA" id="ARBA00006702"/>
    </source>
</evidence>
<dbReference type="GO" id="GO:0046872">
    <property type="term" value="F:metal ion binding"/>
    <property type="evidence" value="ECO:0007669"/>
    <property type="project" value="UniProtKB-UniRule"/>
</dbReference>
<dbReference type="InterPro" id="IPR036457">
    <property type="entry name" value="PPM-type-like_dom_sf"/>
</dbReference>
<dbReference type="GO" id="GO:0005739">
    <property type="term" value="C:mitochondrion"/>
    <property type="evidence" value="ECO:0007669"/>
    <property type="project" value="TreeGrafter"/>
</dbReference>
<comment type="cofactor">
    <cofactor evidence="2 10">
        <name>Mg(2+)</name>
        <dbReference type="ChEBI" id="CHEBI:18420"/>
    </cofactor>
</comment>
<reference evidence="13" key="1">
    <citation type="submission" date="2025-08" db="UniProtKB">
        <authorList>
            <consortium name="RefSeq"/>
        </authorList>
    </citation>
    <scope>IDENTIFICATION</scope>
    <source>
        <tissue evidence="13">Gonads</tissue>
    </source>
</reference>
<dbReference type="SMART" id="SM00331">
    <property type="entry name" value="PP2C_SIG"/>
    <property type="match status" value="1"/>
</dbReference>
<name>A0A1S3JT93_LINAN</name>
<dbReference type="AlphaFoldDB" id="A0A1S3JT93"/>
<organism evidence="12 13">
    <name type="scientific">Lingula anatina</name>
    <name type="common">Brachiopod</name>
    <name type="synonym">Lingula unguis</name>
    <dbReference type="NCBI Taxonomy" id="7574"/>
    <lineage>
        <taxon>Eukaryota</taxon>
        <taxon>Metazoa</taxon>
        <taxon>Spiralia</taxon>
        <taxon>Lophotrochozoa</taxon>
        <taxon>Brachiopoda</taxon>
        <taxon>Linguliformea</taxon>
        <taxon>Lingulata</taxon>
        <taxon>Lingulida</taxon>
        <taxon>Linguloidea</taxon>
        <taxon>Lingulidae</taxon>
        <taxon>Lingula</taxon>
    </lineage>
</organism>
<dbReference type="Proteomes" id="UP000085678">
    <property type="component" value="Unplaced"/>
</dbReference>
<dbReference type="SUPFAM" id="SSF81606">
    <property type="entry name" value="PP2C-like"/>
    <property type="match status" value="1"/>
</dbReference>
<keyword evidence="5 10" id="KW-0378">Hydrolase</keyword>
<evidence type="ECO:0000256" key="2">
    <source>
        <dbReference type="ARBA" id="ARBA00001946"/>
    </source>
</evidence>
<dbReference type="FunCoup" id="A0A1S3JT93">
    <property type="interactions" value="1294"/>
</dbReference>
<dbReference type="Gene3D" id="3.60.40.10">
    <property type="entry name" value="PPM-type phosphatase domain"/>
    <property type="match status" value="1"/>
</dbReference>
<keyword evidence="12" id="KW-1185">Reference proteome</keyword>
<dbReference type="PANTHER" id="PTHR12320:SF1">
    <property type="entry name" value="PROTEIN PHOSPHATASE PTC7 HOMOLOG"/>
    <property type="match status" value="1"/>
</dbReference>
<dbReference type="KEGG" id="lak:106175915"/>
<dbReference type="GeneID" id="106175915"/>
<gene>
    <name evidence="13" type="primary">LOC106175915</name>
</gene>
<dbReference type="RefSeq" id="XP_013413538.1">
    <property type="nucleotide sequence ID" value="XM_013558084.2"/>
</dbReference>
<dbReference type="SMART" id="SM00332">
    <property type="entry name" value="PP2Cc"/>
    <property type="match status" value="1"/>
</dbReference>
<dbReference type="OrthoDB" id="60843at2759"/>
<dbReference type="InParanoid" id="A0A1S3JT93"/>
<comment type="catalytic activity">
    <reaction evidence="10">
        <text>O-phospho-L-seryl-[protein] + H2O = L-seryl-[protein] + phosphate</text>
        <dbReference type="Rhea" id="RHEA:20629"/>
        <dbReference type="Rhea" id="RHEA-COMP:9863"/>
        <dbReference type="Rhea" id="RHEA-COMP:11604"/>
        <dbReference type="ChEBI" id="CHEBI:15377"/>
        <dbReference type="ChEBI" id="CHEBI:29999"/>
        <dbReference type="ChEBI" id="CHEBI:43474"/>
        <dbReference type="ChEBI" id="CHEBI:83421"/>
        <dbReference type="EC" id="3.1.3.16"/>
    </reaction>
</comment>
<keyword evidence="7 10" id="KW-0904">Protein phosphatase</keyword>
<evidence type="ECO:0000256" key="9">
    <source>
        <dbReference type="ARBA" id="ARBA00048336"/>
    </source>
</evidence>
<dbReference type="PANTHER" id="PTHR12320">
    <property type="entry name" value="PROTEIN PHOSPHATASE 2C"/>
    <property type="match status" value="1"/>
</dbReference>
<comment type="catalytic activity">
    <reaction evidence="9 10">
        <text>O-phospho-L-threonyl-[protein] + H2O = L-threonyl-[protein] + phosphate</text>
        <dbReference type="Rhea" id="RHEA:47004"/>
        <dbReference type="Rhea" id="RHEA-COMP:11060"/>
        <dbReference type="Rhea" id="RHEA-COMP:11605"/>
        <dbReference type="ChEBI" id="CHEBI:15377"/>
        <dbReference type="ChEBI" id="CHEBI:30013"/>
        <dbReference type="ChEBI" id="CHEBI:43474"/>
        <dbReference type="ChEBI" id="CHEBI:61977"/>
        <dbReference type="EC" id="3.1.3.16"/>
    </reaction>
</comment>
<dbReference type="EC" id="3.1.3.16" evidence="10"/>
<keyword evidence="4 10" id="KW-0479">Metal-binding</keyword>
<evidence type="ECO:0000259" key="11">
    <source>
        <dbReference type="PROSITE" id="PS51746"/>
    </source>
</evidence>
<evidence type="ECO:0000313" key="13">
    <source>
        <dbReference type="RefSeq" id="XP_013413538.1"/>
    </source>
</evidence>
<evidence type="ECO:0000256" key="10">
    <source>
        <dbReference type="RuleBase" id="RU366020"/>
    </source>
</evidence>
<dbReference type="GO" id="GO:0004722">
    <property type="term" value="F:protein serine/threonine phosphatase activity"/>
    <property type="evidence" value="ECO:0007669"/>
    <property type="project" value="UniProtKB-EC"/>
</dbReference>
<protein>
    <recommendedName>
        <fullName evidence="10">Protein phosphatase</fullName>
        <ecNumber evidence="10">3.1.3.16</ecNumber>
    </recommendedName>
</protein>
<proteinExistence type="inferred from homology"/>
<feature type="domain" description="PPM-type phosphatase" evidence="11">
    <location>
        <begin position="51"/>
        <end position="297"/>
    </location>
</feature>
<comment type="cofactor">
    <cofactor evidence="1 10">
        <name>Mn(2+)</name>
        <dbReference type="ChEBI" id="CHEBI:29035"/>
    </cofactor>
</comment>
<sequence>MLPAWAVGRVVARAFVSGINYSGSGNRENKSLVEDQKLSSIQLNAAACGYSKSFSSAQIFKKYIFGDDSCFIARHRLGDVIGVADGVGGWRAYGVDPSQFAHSLMRTCERLVSEGHFRPESPEAIIAASYSELMENKVPLLGSSTACVVSLFREEKTIYTANLGDSGFLLIRNGNVVHRSEEQTHYFNTPFQLAVAPPMQEGLVLSDSPESAQRTSFSVEEGDIIVVGTDGLFDNMSEGMILEHLKTLKDHKPENIKRTARTLAKTARELSFDPDYMSPFAQQAQEHGIECKGRGYN</sequence>
<keyword evidence="8 10" id="KW-0464">Manganese</keyword>
<evidence type="ECO:0000256" key="4">
    <source>
        <dbReference type="ARBA" id="ARBA00022723"/>
    </source>
</evidence>
<evidence type="ECO:0000256" key="8">
    <source>
        <dbReference type="ARBA" id="ARBA00023211"/>
    </source>
</evidence>
<dbReference type="InterPro" id="IPR001932">
    <property type="entry name" value="PPM-type_phosphatase-like_dom"/>
</dbReference>
<evidence type="ECO:0000256" key="7">
    <source>
        <dbReference type="ARBA" id="ARBA00022912"/>
    </source>
</evidence>
<dbReference type="Pfam" id="PF07228">
    <property type="entry name" value="SpoIIE"/>
    <property type="match status" value="1"/>
</dbReference>
<keyword evidence="6 10" id="KW-0460">Magnesium</keyword>
<dbReference type="InterPro" id="IPR039123">
    <property type="entry name" value="PPTC7"/>
</dbReference>